<dbReference type="AlphaFoldDB" id="T1F471"/>
<evidence type="ECO:0000256" key="7">
    <source>
        <dbReference type="ARBA" id="ARBA00022912"/>
    </source>
</evidence>
<evidence type="ECO:0000256" key="10">
    <source>
        <dbReference type="ARBA" id="ARBA00048336"/>
    </source>
</evidence>
<evidence type="ECO:0000256" key="13">
    <source>
        <dbReference type="SAM" id="MobiDB-lite"/>
    </source>
</evidence>
<evidence type="ECO:0000256" key="3">
    <source>
        <dbReference type="ARBA" id="ARBA00022723"/>
    </source>
</evidence>
<evidence type="ECO:0000256" key="5">
    <source>
        <dbReference type="ARBA" id="ARBA00022801"/>
    </source>
</evidence>
<evidence type="ECO:0000313" key="17">
    <source>
        <dbReference type="Proteomes" id="UP000015101"/>
    </source>
</evidence>
<dbReference type="PROSITE" id="PS51479">
    <property type="entry name" value="ZF_RTR1"/>
    <property type="match status" value="1"/>
</dbReference>
<reference evidence="17" key="1">
    <citation type="submission" date="2012-12" db="EMBL/GenBank/DDBJ databases">
        <authorList>
            <person name="Hellsten U."/>
            <person name="Grimwood J."/>
            <person name="Chapman J.A."/>
            <person name="Shapiro H."/>
            <person name="Aerts A."/>
            <person name="Otillar R.P."/>
            <person name="Terry A.Y."/>
            <person name="Boore J.L."/>
            <person name="Simakov O."/>
            <person name="Marletaz F."/>
            <person name="Cho S.-J."/>
            <person name="Edsinger-Gonzales E."/>
            <person name="Havlak P."/>
            <person name="Kuo D.-H."/>
            <person name="Larsson T."/>
            <person name="Lv J."/>
            <person name="Arendt D."/>
            <person name="Savage R."/>
            <person name="Osoegawa K."/>
            <person name="de Jong P."/>
            <person name="Lindberg D.R."/>
            <person name="Seaver E.C."/>
            <person name="Weisblat D.A."/>
            <person name="Putnam N.H."/>
            <person name="Grigoriev I.V."/>
            <person name="Rokhsar D.S."/>
        </authorList>
    </citation>
    <scope>NUCLEOTIDE SEQUENCE</scope>
</reference>
<evidence type="ECO:0000259" key="14">
    <source>
        <dbReference type="PROSITE" id="PS51479"/>
    </source>
</evidence>
<keyword evidence="7 12" id="KW-0904">Protein phosphatase</keyword>
<dbReference type="InterPro" id="IPR038534">
    <property type="entry name" value="Rtr1/RPAP2_sf"/>
</dbReference>
<comment type="function">
    <text evidence="12">Putative RNA polymerase II subunit B1 C-terminal domain (CTD) phosphatase involved in RNA polymerase II transcription regulation.</text>
</comment>
<dbReference type="GO" id="GO:0008270">
    <property type="term" value="F:zinc ion binding"/>
    <property type="evidence" value="ECO:0007669"/>
    <property type="project" value="UniProtKB-KW"/>
</dbReference>
<feature type="compositionally biased region" description="Basic and acidic residues" evidence="13">
    <location>
        <begin position="229"/>
        <end position="252"/>
    </location>
</feature>
<dbReference type="GO" id="GO:0005737">
    <property type="term" value="C:cytoplasm"/>
    <property type="evidence" value="ECO:0000318"/>
    <property type="project" value="GO_Central"/>
</dbReference>
<reference evidence="15 17" key="2">
    <citation type="journal article" date="2013" name="Nature">
        <title>Insights into bilaterian evolution from three spiralian genomes.</title>
        <authorList>
            <person name="Simakov O."/>
            <person name="Marletaz F."/>
            <person name="Cho S.J."/>
            <person name="Edsinger-Gonzales E."/>
            <person name="Havlak P."/>
            <person name="Hellsten U."/>
            <person name="Kuo D.H."/>
            <person name="Larsson T."/>
            <person name="Lv J."/>
            <person name="Arendt D."/>
            <person name="Savage R."/>
            <person name="Osoegawa K."/>
            <person name="de Jong P."/>
            <person name="Grimwood J."/>
            <person name="Chapman J.A."/>
            <person name="Shapiro H."/>
            <person name="Aerts A."/>
            <person name="Otillar R.P."/>
            <person name="Terry A.Y."/>
            <person name="Boore J.L."/>
            <person name="Grigoriev I.V."/>
            <person name="Lindberg D.R."/>
            <person name="Seaver E.C."/>
            <person name="Weisblat D.A."/>
            <person name="Putnam N.H."/>
            <person name="Rokhsar D.S."/>
        </authorList>
    </citation>
    <scope>NUCLEOTIDE SEQUENCE</scope>
</reference>
<dbReference type="InterPro" id="IPR007308">
    <property type="entry name" value="Rtr1/RPAP2_dom"/>
</dbReference>
<proteinExistence type="inferred from homology"/>
<reference evidence="16" key="3">
    <citation type="submission" date="2015-06" db="UniProtKB">
        <authorList>
            <consortium name="EnsemblMetazoa"/>
        </authorList>
    </citation>
    <scope>IDENTIFICATION</scope>
</reference>
<sequence>MISSKNKIVHPSVAAERQMRNQMQERFKMKKELELKSRKFVEFLSINQHVNEDELSTMLHLLFVQQYDDVIVERSISSFCGYALCAADLIEVPKKKYHISHLTSTVYDIEERKKFCSNNCFLSSKHLRKQISADPLLDRTRISTKFDYLRDHSNFKKSDGMGDVVLQPFRFSLADEIKKMSICERDDGDDDDGDDDDGDDDGDDDDGDDDDGDDDGGDDDGGDDDGGDEYERMVSSRDYDYDDDKEKNKKDSPIVNVEKKKKAETRGAVLLQNWQLPPLSVNGRNNLF</sequence>
<dbReference type="EnsemblMetazoa" id="HelroT171372">
    <property type="protein sequence ID" value="HelroP171372"/>
    <property type="gene ID" value="HelroG171372"/>
</dbReference>
<dbReference type="PANTHER" id="PTHR14732:SF0">
    <property type="entry name" value="RNA POLYMERASE II SUBUNIT B1 CTD PHOSPHATASE RPAP2-RELATED"/>
    <property type="match status" value="1"/>
</dbReference>
<comment type="catalytic activity">
    <reaction evidence="9 12">
        <text>O-phospho-L-seryl-[protein] + H2O = L-seryl-[protein] + phosphate</text>
        <dbReference type="Rhea" id="RHEA:20629"/>
        <dbReference type="Rhea" id="RHEA-COMP:9863"/>
        <dbReference type="Rhea" id="RHEA-COMP:11604"/>
        <dbReference type="ChEBI" id="CHEBI:15377"/>
        <dbReference type="ChEBI" id="CHEBI:29999"/>
        <dbReference type="ChEBI" id="CHEBI:43474"/>
        <dbReference type="ChEBI" id="CHEBI:83421"/>
        <dbReference type="EC" id="3.1.3.16"/>
    </reaction>
</comment>
<keyword evidence="17" id="KW-1185">Reference proteome</keyword>
<dbReference type="PANTHER" id="PTHR14732">
    <property type="entry name" value="RNA POLYMERASE II SUBUNIT B1 CTD PHOSPHATASE RPAP2-RELATED"/>
    <property type="match status" value="1"/>
</dbReference>
<dbReference type="GO" id="GO:0043175">
    <property type="term" value="F:RNA polymerase core enzyme binding"/>
    <property type="evidence" value="ECO:0007669"/>
    <property type="project" value="UniProtKB-UniRule"/>
</dbReference>
<organism evidence="16 17">
    <name type="scientific">Helobdella robusta</name>
    <name type="common">Californian leech</name>
    <dbReference type="NCBI Taxonomy" id="6412"/>
    <lineage>
        <taxon>Eukaryota</taxon>
        <taxon>Metazoa</taxon>
        <taxon>Spiralia</taxon>
        <taxon>Lophotrochozoa</taxon>
        <taxon>Annelida</taxon>
        <taxon>Clitellata</taxon>
        <taxon>Hirudinea</taxon>
        <taxon>Rhynchobdellida</taxon>
        <taxon>Glossiphoniidae</taxon>
        <taxon>Helobdella</taxon>
    </lineage>
</organism>
<dbReference type="GeneID" id="20203620"/>
<evidence type="ECO:0000256" key="9">
    <source>
        <dbReference type="ARBA" id="ARBA00047761"/>
    </source>
</evidence>
<keyword evidence="8 12" id="KW-0539">Nucleus</keyword>
<evidence type="ECO:0000256" key="6">
    <source>
        <dbReference type="ARBA" id="ARBA00022833"/>
    </source>
</evidence>
<keyword evidence="4 12" id="KW-0863">Zinc-finger</keyword>
<evidence type="ECO:0000256" key="12">
    <source>
        <dbReference type="RuleBase" id="RU367080"/>
    </source>
</evidence>
<comment type="catalytic activity">
    <reaction evidence="10 12">
        <text>O-phospho-L-threonyl-[protein] + H2O = L-threonyl-[protein] + phosphate</text>
        <dbReference type="Rhea" id="RHEA:47004"/>
        <dbReference type="Rhea" id="RHEA-COMP:11060"/>
        <dbReference type="Rhea" id="RHEA-COMP:11605"/>
        <dbReference type="ChEBI" id="CHEBI:15377"/>
        <dbReference type="ChEBI" id="CHEBI:30013"/>
        <dbReference type="ChEBI" id="CHEBI:43474"/>
        <dbReference type="ChEBI" id="CHEBI:61977"/>
        <dbReference type="EC" id="3.1.3.16"/>
    </reaction>
</comment>
<accession>T1F471</accession>
<gene>
    <name evidence="16" type="primary">20203620</name>
    <name evidence="15" type="ORF">HELRODRAFT_171372</name>
</gene>
<keyword evidence="3 12" id="KW-0479">Metal-binding</keyword>
<evidence type="ECO:0000256" key="11">
    <source>
        <dbReference type="PROSITE-ProRule" id="PRU00812"/>
    </source>
</evidence>
<evidence type="ECO:0000313" key="16">
    <source>
        <dbReference type="EnsemblMetazoa" id="HelroP171372"/>
    </source>
</evidence>
<protein>
    <recommendedName>
        <fullName evidence="12">RNA polymerase II subunit B1 CTD phosphatase RPAP2 homolog</fullName>
        <ecNumber evidence="12">3.1.3.16</ecNumber>
    </recommendedName>
</protein>
<name>T1F471_HELRO</name>
<dbReference type="InParanoid" id="T1F471"/>
<dbReference type="Proteomes" id="UP000015101">
    <property type="component" value="Unassembled WGS sequence"/>
</dbReference>
<evidence type="ECO:0000256" key="1">
    <source>
        <dbReference type="ARBA" id="ARBA00004123"/>
    </source>
</evidence>
<dbReference type="STRING" id="6412.T1F471"/>
<dbReference type="eggNOG" id="KOG4780">
    <property type="taxonomic scope" value="Eukaryota"/>
</dbReference>
<dbReference type="CTD" id="20203620"/>
<dbReference type="HOGENOM" id="CLU_967335_0_0_1"/>
<comment type="similarity">
    <text evidence="2 11 12">Belongs to the RPAP2 family.</text>
</comment>
<dbReference type="EC" id="3.1.3.16" evidence="12"/>
<feature type="domain" description="RTR1-type" evidence="14">
    <location>
        <begin position="57"/>
        <end position="140"/>
    </location>
</feature>
<evidence type="ECO:0000313" key="15">
    <source>
        <dbReference type="EMBL" id="ESO05710.1"/>
    </source>
</evidence>
<dbReference type="EMBL" id="AMQM01003858">
    <property type="status" value="NOT_ANNOTATED_CDS"/>
    <property type="molecule type" value="Genomic_DNA"/>
</dbReference>
<feature type="region of interest" description="Disordered" evidence="13">
    <location>
        <begin position="182"/>
        <end position="264"/>
    </location>
</feature>
<dbReference type="Pfam" id="PF04181">
    <property type="entry name" value="RPAP2_Rtr1"/>
    <property type="match status" value="1"/>
</dbReference>
<dbReference type="EMBL" id="KB096325">
    <property type="protein sequence ID" value="ESO05710.1"/>
    <property type="molecule type" value="Genomic_DNA"/>
</dbReference>
<dbReference type="RefSeq" id="XP_009016343.1">
    <property type="nucleotide sequence ID" value="XM_009018095.1"/>
</dbReference>
<dbReference type="KEGG" id="hro:HELRODRAFT_171372"/>
<comment type="subcellular location">
    <subcellularLocation>
        <location evidence="1 12">Nucleus</location>
    </subcellularLocation>
</comment>
<dbReference type="GO" id="GO:0008420">
    <property type="term" value="F:RNA polymerase II CTD heptapeptide repeat phosphatase activity"/>
    <property type="evidence" value="ECO:0000318"/>
    <property type="project" value="GO_Central"/>
</dbReference>
<keyword evidence="5 12" id="KW-0378">Hydrolase</keyword>
<dbReference type="Gene3D" id="1.25.40.820">
    <property type="match status" value="1"/>
</dbReference>
<dbReference type="OrthoDB" id="2590500at2759"/>
<evidence type="ECO:0000256" key="2">
    <source>
        <dbReference type="ARBA" id="ARBA00005676"/>
    </source>
</evidence>
<feature type="compositionally biased region" description="Acidic residues" evidence="13">
    <location>
        <begin position="186"/>
        <end position="228"/>
    </location>
</feature>
<dbReference type="GO" id="GO:0005634">
    <property type="term" value="C:nucleus"/>
    <property type="evidence" value="ECO:0000318"/>
    <property type="project" value="GO_Central"/>
</dbReference>
<dbReference type="FunFam" id="1.25.40.820:FF:000012">
    <property type="entry name" value="Uncharacterized protein"/>
    <property type="match status" value="1"/>
</dbReference>
<evidence type="ECO:0000256" key="4">
    <source>
        <dbReference type="ARBA" id="ARBA00022771"/>
    </source>
</evidence>
<dbReference type="InterPro" id="IPR039693">
    <property type="entry name" value="Rtr1/RPAP2"/>
</dbReference>
<evidence type="ECO:0000256" key="8">
    <source>
        <dbReference type="ARBA" id="ARBA00023242"/>
    </source>
</evidence>
<keyword evidence="6 12" id="KW-0862">Zinc</keyword>